<accession>A0A7S7LW61</accession>
<dbReference type="InterPro" id="IPR036977">
    <property type="entry name" value="DNA_primase_Znf_CHC2"/>
</dbReference>
<reference evidence="1 2" key="1">
    <citation type="submission" date="2020-05" db="EMBL/GenBank/DDBJ databases">
        <title>Sulfurimonas marisnigri, sp. nov., and Sulfurimonas baltica, sp. nov., manganese oxide reducing chemolithoautotrophs of the class Epsilonproteobacteria isolated from the pelagic redoxclines of the Black and Baltic Seas and emended description of the genus Sulfurimonas.</title>
        <authorList>
            <person name="Henkel J.V."/>
            <person name="Laudan C."/>
            <person name="Werner J."/>
            <person name="Neu T."/>
            <person name="Plewe S."/>
            <person name="Sproer C."/>
            <person name="Bunk B."/>
            <person name="Schulz-Vogt H.N."/>
        </authorList>
    </citation>
    <scope>NUCLEOTIDE SEQUENCE [LARGE SCALE GENOMIC DNA]</scope>
    <source>
        <strain evidence="1 2">GD2</strain>
    </source>
</reference>
<dbReference type="AlphaFoldDB" id="A0A7S7LW61"/>
<dbReference type="Proteomes" id="UP000593994">
    <property type="component" value="Chromosome"/>
</dbReference>
<dbReference type="Gene3D" id="3.90.580.10">
    <property type="entry name" value="Zinc finger, CHC2-type domain"/>
    <property type="match status" value="1"/>
</dbReference>
<gene>
    <name evidence="1" type="ORF">HUE88_01910</name>
</gene>
<proteinExistence type="predicted"/>
<name>A0A7S7LW61_9BACT</name>
<evidence type="ECO:0000313" key="2">
    <source>
        <dbReference type="Proteomes" id="UP000593994"/>
    </source>
</evidence>
<keyword evidence="2" id="KW-1185">Reference proteome</keyword>
<dbReference type="SUPFAM" id="SSF57783">
    <property type="entry name" value="Zinc beta-ribbon"/>
    <property type="match status" value="1"/>
</dbReference>
<organism evidence="1 2">
    <name type="scientific">Candidatus Sulfurimonas baltica</name>
    <dbReference type="NCBI Taxonomy" id="2740404"/>
    <lineage>
        <taxon>Bacteria</taxon>
        <taxon>Pseudomonadati</taxon>
        <taxon>Campylobacterota</taxon>
        <taxon>Epsilonproteobacteria</taxon>
        <taxon>Campylobacterales</taxon>
        <taxon>Sulfurimonadaceae</taxon>
        <taxon>Sulfurimonas</taxon>
    </lineage>
</organism>
<dbReference type="GO" id="GO:0008270">
    <property type="term" value="F:zinc ion binding"/>
    <property type="evidence" value="ECO:0007669"/>
    <property type="project" value="InterPro"/>
</dbReference>
<dbReference type="GO" id="GO:0006260">
    <property type="term" value="P:DNA replication"/>
    <property type="evidence" value="ECO:0007669"/>
    <property type="project" value="InterPro"/>
</dbReference>
<protein>
    <submittedName>
        <fullName evidence="1">Uncharacterized protein</fullName>
    </submittedName>
</protein>
<dbReference type="KEGG" id="sbal:HUE88_01910"/>
<dbReference type="GO" id="GO:0003677">
    <property type="term" value="F:DNA binding"/>
    <property type="evidence" value="ECO:0007669"/>
    <property type="project" value="InterPro"/>
</dbReference>
<dbReference type="RefSeq" id="WP_194370547.1">
    <property type="nucleotide sequence ID" value="NZ_CP054492.1"/>
</dbReference>
<sequence length="423" mass="47860">MKSYKKDFTKSIGAAMHLSRYQRLQVPNLKAFDEYLKQMSSFDTITLGLATEVSGLSKTAKAYSEIENPDFIFRGKNHIKYFNDLYPYTEGAYSLYFFDIDYDESQPQHFRMSTVEEVRASLILLVPALKDCAMLIRPSSSAGIYNSQTGEKRSDKPSWHIYLIVANATAQSIDDFSEYIKRRANRDDVNLAYIKESKSGAKLERYYVDLAVADASRLIVEASPTLEYPLSKKVIDSTIIEGEVLDLTAIPIGDEKDYRKSTQKYISGTIHTHSTKNTFIPKSYNGVILISEEDKGRVLSIYSYLNDTSRAETSVVKKYLSQTLIAAYLTFLGFTVDANFKFKMRDETTSSASISHTNLIKDFGGTFSGNIISFLMKLYSLSFIEAWSYFQNCFGKNLKLSVKTQVALPDAKAFEKSLSKNIK</sequence>
<evidence type="ECO:0000313" key="1">
    <source>
        <dbReference type="EMBL" id="QOY52476.1"/>
    </source>
</evidence>
<dbReference type="EMBL" id="CP054492">
    <property type="protein sequence ID" value="QOY52476.1"/>
    <property type="molecule type" value="Genomic_DNA"/>
</dbReference>